<evidence type="ECO:0000313" key="9">
    <source>
        <dbReference type="Proteomes" id="UP001589774"/>
    </source>
</evidence>
<dbReference type="InterPro" id="IPR023048">
    <property type="entry name" value="NADH:quinone_OxRdtase_FMN_depd"/>
</dbReference>
<comment type="caution">
    <text evidence="8">The sequence shown here is derived from an EMBL/GenBank/DDBJ whole genome shotgun (WGS) entry which is preliminary data.</text>
</comment>
<keyword evidence="3 6" id="KW-0560">Oxidoreductase</keyword>
<evidence type="ECO:0000256" key="5">
    <source>
        <dbReference type="ARBA" id="ARBA00048542"/>
    </source>
</evidence>
<name>A0ABV6HQ76_9SPHI</name>
<sequence length="207" mass="23368">MHRKKNILHVISSPRGAESQSIRLGRAIIKRLLTAYPESEVVENHLLQDQPSFLTVSHLSSFFNTANNRSEAERQAIMYSDKILQEVKSADILVIGAPMYNFTIHAALKAWIDQLVRLGESFRYLPDGKRIGLFPDKQAFLAISTGGRYPDSTSDPIKNYIEDYLFTILGFIGINDITSLRIEGTAEAGFQANYDFITRNIVEKTEL</sequence>
<comment type="catalytic activity">
    <reaction evidence="6">
        <text>2 a quinone + NADH + H(+) = 2 a 1,4-benzosemiquinone + NAD(+)</text>
        <dbReference type="Rhea" id="RHEA:65952"/>
        <dbReference type="ChEBI" id="CHEBI:15378"/>
        <dbReference type="ChEBI" id="CHEBI:57540"/>
        <dbReference type="ChEBI" id="CHEBI:57945"/>
        <dbReference type="ChEBI" id="CHEBI:132124"/>
        <dbReference type="ChEBI" id="CHEBI:134225"/>
    </reaction>
</comment>
<proteinExistence type="inferred from homology"/>
<keyword evidence="1 6" id="KW-0285">Flavoprotein</keyword>
<evidence type="ECO:0000256" key="4">
    <source>
        <dbReference type="ARBA" id="ARBA00023027"/>
    </source>
</evidence>
<protein>
    <recommendedName>
        <fullName evidence="6">FMN dependent NADH:quinone oxidoreductase</fullName>
        <ecNumber evidence="6">1.6.5.-</ecNumber>
    </recommendedName>
    <alternativeName>
        <fullName evidence="6">Azo-dye reductase</fullName>
    </alternativeName>
    <alternativeName>
        <fullName evidence="6">FMN-dependent NADH-azo compound oxidoreductase</fullName>
    </alternativeName>
    <alternativeName>
        <fullName evidence="6">FMN-dependent NADH-azoreductase</fullName>
        <ecNumber evidence="6">1.7.1.17</ecNumber>
    </alternativeName>
</protein>
<dbReference type="SUPFAM" id="SSF52218">
    <property type="entry name" value="Flavoproteins"/>
    <property type="match status" value="1"/>
</dbReference>
<feature type="domain" description="Flavodoxin-like fold" evidence="7">
    <location>
        <begin position="5"/>
        <end position="188"/>
    </location>
</feature>
<dbReference type="EC" id="1.6.5.-" evidence="6"/>
<comment type="catalytic activity">
    <reaction evidence="5">
        <text>N,N-dimethyl-1,4-phenylenediamine + anthranilate + 2 NAD(+) = 2-(4-dimethylaminophenyl)diazenylbenzoate + 2 NADH + 2 H(+)</text>
        <dbReference type="Rhea" id="RHEA:55872"/>
        <dbReference type="ChEBI" id="CHEBI:15378"/>
        <dbReference type="ChEBI" id="CHEBI:15783"/>
        <dbReference type="ChEBI" id="CHEBI:16567"/>
        <dbReference type="ChEBI" id="CHEBI:57540"/>
        <dbReference type="ChEBI" id="CHEBI:57945"/>
        <dbReference type="ChEBI" id="CHEBI:71579"/>
        <dbReference type="EC" id="1.7.1.17"/>
    </reaction>
    <physiologicalReaction direction="right-to-left" evidence="5">
        <dbReference type="Rhea" id="RHEA:55874"/>
    </physiologicalReaction>
</comment>
<comment type="subunit">
    <text evidence="6">Homodimer.</text>
</comment>
<dbReference type="InterPro" id="IPR029039">
    <property type="entry name" value="Flavoprotein-like_sf"/>
</dbReference>
<dbReference type="RefSeq" id="WP_013667551.1">
    <property type="nucleotide sequence ID" value="NZ_JBHLWO010000002.1"/>
</dbReference>
<evidence type="ECO:0000313" key="8">
    <source>
        <dbReference type="EMBL" id="MFC0320083.1"/>
    </source>
</evidence>
<evidence type="ECO:0000259" key="7">
    <source>
        <dbReference type="Pfam" id="PF02525"/>
    </source>
</evidence>
<dbReference type="HAMAP" id="MF_01216">
    <property type="entry name" value="Azoreductase_type1"/>
    <property type="match status" value="1"/>
</dbReference>
<keyword evidence="9" id="KW-1185">Reference proteome</keyword>
<feature type="binding site" evidence="6">
    <location>
        <position position="13"/>
    </location>
    <ligand>
        <name>FMN</name>
        <dbReference type="ChEBI" id="CHEBI:58210"/>
    </ligand>
</feature>
<comment type="function">
    <text evidence="6">Also exhibits azoreductase activity. Catalyzes the reductive cleavage of the azo bond in aromatic azo compounds to the corresponding amines.</text>
</comment>
<feature type="binding site" evidence="6">
    <location>
        <begin position="144"/>
        <end position="147"/>
    </location>
    <ligand>
        <name>FMN</name>
        <dbReference type="ChEBI" id="CHEBI:58210"/>
    </ligand>
</feature>
<evidence type="ECO:0000256" key="6">
    <source>
        <dbReference type="HAMAP-Rule" id="MF_01216"/>
    </source>
</evidence>
<evidence type="ECO:0000256" key="3">
    <source>
        <dbReference type="ARBA" id="ARBA00023002"/>
    </source>
</evidence>
<keyword evidence="2 6" id="KW-0288">FMN</keyword>
<keyword evidence="4 6" id="KW-0520">NAD</keyword>
<evidence type="ECO:0000256" key="2">
    <source>
        <dbReference type="ARBA" id="ARBA00022643"/>
    </source>
</evidence>
<comment type="similarity">
    <text evidence="6">Belongs to the azoreductase type 1 family.</text>
</comment>
<organism evidence="8 9">
    <name type="scientific">Olivibacter oleidegradans</name>
    <dbReference type="NCBI Taxonomy" id="760123"/>
    <lineage>
        <taxon>Bacteria</taxon>
        <taxon>Pseudomonadati</taxon>
        <taxon>Bacteroidota</taxon>
        <taxon>Sphingobacteriia</taxon>
        <taxon>Sphingobacteriales</taxon>
        <taxon>Sphingobacteriaceae</taxon>
        <taxon>Olivibacter</taxon>
    </lineage>
</organism>
<dbReference type="Gene3D" id="3.40.50.360">
    <property type="match status" value="1"/>
</dbReference>
<dbReference type="InterPro" id="IPR050104">
    <property type="entry name" value="FMN-dep_NADH:Q_OxRdtase_AzoR1"/>
</dbReference>
<comment type="function">
    <text evidence="6">Quinone reductase that provides resistance to thiol-specific stress caused by electrophilic quinones.</text>
</comment>
<dbReference type="EMBL" id="JBHLWO010000002">
    <property type="protein sequence ID" value="MFC0320083.1"/>
    <property type="molecule type" value="Genomic_DNA"/>
</dbReference>
<reference evidence="8 9" key="1">
    <citation type="submission" date="2024-09" db="EMBL/GenBank/DDBJ databases">
        <authorList>
            <person name="Sun Q."/>
            <person name="Mori K."/>
        </authorList>
    </citation>
    <scope>NUCLEOTIDE SEQUENCE [LARGE SCALE GENOMIC DNA]</scope>
    <source>
        <strain evidence="8 9">CCM 7765</strain>
    </source>
</reference>
<dbReference type="Proteomes" id="UP001589774">
    <property type="component" value="Unassembled WGS sequence"/>
</dbReference>
<gene>
    <name evidence="6" type="primary">azoR</name>
    <name evidence="8" type="ORF">ACFFI0_17295</name>
</gene>
<dbReference type="EC" id="1.7.1.17" evidence="6"/>
<comment type="cofactor">
    <cofactor evidence="6">
        <name>FMN</name>
        <dbReference type="ChEBI" id="CHEBI:58210"/>
    </cofactor>
    <text evidence="6">Binds 1 FMN per subunit.</text>
</comment>
<dbReference type="PANTHER" id="PTHR43741:SF4">
    <property type="entry name" value="FMN-DEPENDENT NADH:QUINONE OXIDOREDUCTASE"/>
    <property type="match status" value="1"/>
</dbReference>
<feature type="binding site" evidence="6">
    <location>
        <begin position="19"/>
        <end position="21"/>
    </location>
    <ligand>
        <name>FMN</name>
        <dbReference type="ChEBI" id="CHEBI:58210"/>
    </ligand>
</feature>
<feature type="binding site" evidence="6">
    <location>
        <begin position="99"/>
        <end position="102"/>
    </location>
    <ligand>
        <name>FMN</name>
        <dbReference type="ChEBI" id="CHEBI:58210"/>
    </ligand>
</feature>
<dbReference type="Pfam" id="PF02525">
    <property type="entry name" value="Flavodoxin_2"/>
    <property type="match status" value="1"/>
</dbReference>
<evidence type="ECO:0000256" key="1">
    <source>
        <dbReference type="ARBA" id="ARBA00022630"/>
    </source>
</evidence>
<dbReference type="InterPro" id="IPR003680">
    <property type="entry name" value="Flavodoxin_fold"/>
</dbReference>
<dbReference type="PANTHER" id="PTHR43741">
    <property type="entry name" value="FMN-DEPENDENT NADH-AZOREDUCTASE 1"/>
    <property type="match status" value="1"/>
</dbReference>
<accession>A0ABV6HQ76</accession>